<dbReference type="PANTHER" id="PTHR40780">
    <property type="entry name" value="DUF3669 DOMAIN-CONTAINING PROTEIN"/>
    <property type="match status" value="1"/>
</dbReference>
<dbReference type="SUPFAM" id="SSF69118">
    <property type="entry name" value="AhpD-like"/>
    <property type="match status" value="1"/>
</dbReference>
<evidence type="ECO:0000313" key="3">
    <source>
        <dbReference type="Proteomes" id="UP001221413"/>
    </source>
</evidence>
<dbReference type="AlphaFoldDB" id="A0AAD6J5K8"/>
<dbReference type="Pfam" id="PF12417">
    <property type="entry name" value="DUF3669"/>
    <property type="match status" value="1"/>
</dbReference>
<proteinExistence type="predicted"/>
<name>A0AAD6J5K8_DREDA</name>
<comment type="caution">
    <text evidence="2">The sequence shown here is derived from an EMBL/GenBank/DDBJ whole genome shotgun (WGS) entry which is preliminary data.</text>
</comment>
<organism evidence="2 3">
    <name type="scientific">Drechslerella dactyloides</name>
    <name type="common">Nematode-trapping fungus</name>
    <name type="synonym">Arthrobotrys dactyloides</name>
    <dbReference type="NCBI Taxonomy" id="74499"/>
    <lineage>
        <taxon>Eukaryota</taxon>
        <taxon>Fungi</taxon>
        <taxon>Dikarya</taxon>
        <taxon>Ascomycota</taxon>
        <taxon>Pezizomycotina</taxon>
        <taxon>Orbiliomycetes</taxon>
        <taxon>Orbiliales</taxon>
        <taxon>Orbiliaceae</taxon>
        <taxon>Drechslerella</taxon>
    </lineage>
</organism>
<feature type="domain" description="DUF3669" evidence="1">
    <location>
        <begin position="325"/>
        <end position="396"/>
    </location>
</feature>
<dbReference type="EMBL" id="JAQGDS010000001">
    <property type="protein sequence ID" value="KAJ6263959.1"/>
    <property type="molecule type" value="Genomic_DNA"/>
</dbReference>
<gene>
    <name evidence="2" type="ORF">Dda_0096</name>
</gene>
<evidence type="ECO:0000259" key="1">
    <source>
        <dbReference type="Pfam" id="PF12417"/>
    </source>
</evidence>
<dbReference type="PANTHER" id="PTHR40780:SF2">
    <property type="entry name" value="DUF3669 DOMAIN-CONTAINING PROTEIN"/>
    <property type="match status" value="1"/>
</dbReference>
<dbReference type="Gene3D" id="1.20.1290.10">
    <property type="entry name" value="AhpD-like"/>
    <property type="match status" value="1"/>
</dbReference>
<reference evidence="2" key="1">
    <citation type="submission" date="2023-01" db="EMBL/GenBank/DDBJ databases">
        <title>The chitinases involved in constricting ring structure development in the nematode-trapping fungus Drechslerella dactyloides.</title>
        <authorList>
            <person name="Wang R."/>
            <person name="Zhang L."/>
            <person name="Tang P."/>
            <person name="Li S."/>
            <person name="Liang L."/>
        </authorList>
    </citation>
    <scope>NUCLEOTIDE SEQUENCE</scope>
    <source>
        <strain evidence="2">YMF1.00031</strain>
    </source>
</reference>
<protein>
    <recommendedName>
        <fullName evidence="1">DUF3669 domain-containing protein</fullName>
    </recommendedName>
</protein>
<keyword evidence="3" id="KW-1185">Reference proteome</keyword>
<sequence>MAYDWRNGAGTNESILSSASMQELIRASFEQMRLLDEELDAESSGCQKLERLTRMLSLRSVATTNKRNDAQSDTSLGWWKLGFGQCGIVFEIAGTPTVVKLRIHKSWGDALEEDYQCHRAVFDALKRFPTGAFDNVGVRVPEPYQYLDETCAWWSFENIQKLEEAGLPKSIALPTAGLLSERILPIPKFGRECLIDMFCPPERSQAAKRDPLNKDCLLRVYLGRHQSDFGRAPNFSLRNFNLHVNQMRQLNLPVHEYARDVGEALAILHWAAHINAYDVEFVMGSEPWYVSGRDGDAGDPGQRGIFDTPDLKAGVEYFSKRLTRIWVLDFNLCTRLPMERLEEPGVADSILAMLVLGFFENDPYYPLPLAEDPGDQRLWDEFQATYLGMAKRILGGESSKWAMWANEKKLPERFIDMCVEREKKNLGDGKGHGYREEKQTFDEVIALFCDIEASFPTESLGGDRWYLVAVATLTYASDPETIAHLYTHLINQPSYSTSASRQALIRRIREALLKLTGLMGDTKPMAAVFKIADVEREEDRDYSFSREGWQADQATLTRAKDWMSRIYQSDMSNIDQKFVAHKDFGFMAWNILYGFYLSDHTILDAIDTEIVTACNVLIQNYGFGAVFHFKGMRKLGISIDDIEAIQACCRKIASFGGVRIDQIPPAADIDYDPTTLVIANDFLEVICVVTVVAVVVVV</sequence>
<dbReference type="Proteomes" id="UP001221413">
    <property type="component" value="Unassembled WGS sequence"/>
</dbReference>
<dbReference type="InterPro" id="IPR022137">
    <property type="entry name" value="Znf_prot_DUF3669"/>
</dbReference>
<dbReference type="InterPro" id="IPR029032">
    <property type="entry name" value="AhpD-like"/>
</dbReference>
<evidence type="ECO:0000313" key="2">
    <source>
        <dbReference type="EMBL" id="KAJ6263959.1"/>
    </source>
</evidence>
<accession>A0AAD6J5K8</accession>